<name>D2S0C8_HALTV</name>
<evidence type="ECO:0000313" key="2">
    <source>
        <dbReference type="EMBL" id="ADB62825.1"/>
    </source>
</evidence>
<dbReference type="Proteomes" id="UP000001903">
    <property type="component" value="Plasmid pHTUR01"/>
</dbReference>
<evidence type="ECO:0000313" key="3">
    <source>
        <dbReference type="Proteomes" id="UP000001903"/>
    </source>
</evidence>
<proteinExistence type="predicted"/>
<accession>D2S0C8</accession>
<dbReference type="HOGENOM" id="CLU_130235_0_0_2"/>
<dbReference type="AlphaFoldDB" id="D2S0C8"/>
<dbReference type="KEGG" id="htu:Htur_3974"/>
<evidence type="ECO:0000256" key="1">
    <source>
        <dbReference type="SAM" id="MobiDB-lite"/>
    </source>
</evidence>
<keyword evidence="2" id="KW-0614">Plasmid</keyword>
<keyword evidence="3" id="KW-1185">Reference proteome</keyword>
<dbReference type="RefSeq" id="WP_012945069.1">
    <property type="nucleotide sequence ID" value="NC_013744.1"/>
</dbReference>
<dbReference type="EMBL" id="CP001861">
    <property type="protein sequence ID" value="ADB62825.1"/>
    <property type="molecule type" value="Genomic_DNA"/>
</dbReference>
<sequence>MSLSLYAALGDTLKYVSTETNIPDQLTPVLSISPKDGVGVLIRNAVSVGDKIGLPIYGKFRDSNGNLLPEHSSRARLPGTDRREHPGRLGSEGHDRELHQEQRLRPAGRSEGRRRQAPAQGQKLEVRDIDEAHILVDSSEQIDHVQSEIYFEETALAEMNLE</sequence>
<feature type="region of interest" description="Disordered" evidence="1">
    <location>
        <begin position="63"/>
        <end position="126"/>
    </location>
</feature>
<dbReference type="GeneID" id="8744602"/>
<feature type="compositionally biased region" description="Basic and acidic residues" evidence="1">
    <location>
        <begin position="79"/>
        <end position="114"/>
    </location>
</feature>
<reference evidence="2 3" key="1">
    <citation type="journal article" date="2010" name="Stand. Genomic Sci.">
        <title>Complete genome sequence of Haloterrigena turkmenica type strain (4k).</title>
        <authorList>
            <person name="Saunders E."/>
            <person name="Tindall B.J."/>
            <person name="Fahnrich R."/>
            <person name="Lapidus A."/>
            <person name="Copeland A."/>
            <person name="Del Rio T.G."/>
            <person name="Lucas S."/>
            <person name="Chen F."/>
            <person name="Tice H."/>
            <person name="Cheng J.F."/>
            <person name="Han C."/>
            <person name="Detter J.C."/>
            <person name="Bruce D."/>
            <person name="Goodwin L."/>
            <person name="Chain P."/>
            <person name="Pitluck S."/>
            <person name="Pati A."/>
            <person name="Ivanova N."/>
            <person name="Mavromatis K."/>
            <person name="Chen A."/>
            <person name="Palaniappan K."/>
            <person name="Land M."/>
            <person name="Hauser L."/>
            <person name="Chang Y.J."/>
            <person name="Jeffries C.D."/>
            <person name="Brettin T."/>
            <person name="Rohde M."/>
            <person name="Goker M."/>
            <person name="Bristow J."/>
            <person name="Eisen J.A."/>
            <person name="Markowitz V."/>
            <person name="Hugenholtz P."/>
            <person name="Klenk H.P."/>
            <person name="Kyrpides N.C."/>
        </authorList>
    </citation>
    <scope>NUCLEOTIDE SEQUENCE [LARGE SCALE GENOMIC DNA]</scope>
    <source>
        <strain evidence="3">ATCC 51198 / DSM 5511 / JCM 9101 / NCIMB 13204 / VKM B-1734 / 4k</strain>
    </source>
</reference>
<gene>
    <name evidence="2" type="ordered locus">Htur_3974</name>
</gene>
<protein>
    <submittedName>
        <fullName evidence="2">Uncharacterized protein</fullName>
    </submittedName>
</protein>
<organism evidence="2 3">
    <name type="scientific">Haloterrigena turkmenica (strain ATCC 51198 / DSM 5511 / JCM 9101 / NCIMB 13204 / VKM B-1734 / 4k)</name>
    <name type="common">Halococcus turkmenicus</name>
    <dbReference type="NCBI Taxonomy" id="543526"/>
    <lineage>
        <taxon>Archaea</taxon>
        <taxon>Methanobacteriati</taxon>
        <taxon>Methanobacteriota</taxon>
        <taxon>Stenosarchaea group</taxon>
        <taxon>Halobacteria</taxon>
        <taxon>Halobacteriales</taxon>
        <taxon>Natrialbaceae</taxon>
        <taxon>Haloterrigena</taxon>
    </lineage>
</organism>
<geneLocation type="plasmid" evidence="2 3">
    <name>pHTUR01</name>
</geneLocation>